<evidence type="ECO:0000313" key="10">
    <source>
        <dbReference type="EMBL" id="MBC2407373.1"/>
    </source>
</evidence>
<keyword evidence="3" id="KW-0441">Lipid A biosynthesis</keyword>
<dbReference type="PANTHER" id="PTHR23416:SF23">
    <property type="entry name" value="ACETYLTRANSFERASE C18B11.09C-RELATED"/>
    <property type="match status" value="1"/>
</dbReference>
<dbReference type="CDD" id="cd04647">
    <property type="entry name" value="LbH_MAT_like"/>
    <property type="match status" value="1"/>
</dbReference>
<dbReference type="InterPro" id="IPR001451">
    <property type="entry name" value="Hexapep"/>
</dbReference>
<keyword evidence="12" id="KW-1185">Reference proteome</keyword>
<evidence type="ECO:0000313" key="12">
    <source>
        <dbReference type="Proteomes" id="UP000534677"/>
    </source>
</evidence>
<comment type="caution">
    <text evidence="10">The sequence shown here is derived from an EMBL/GenBank/DDBJ whole genome shotgun (WGS) entry which is preliminary data.</text>
</comment>
<dbReference type="AlphaFoldDB" id="A0A7X1APV8"/>
<keyword evidence="2" id="KW-0444">Lipid biosynthesis</keyword>
<evidence type="ECO:0000256" key="3">
    <source>
        <dbReference type="ARBA" id="ARBA00022556"/>
    </source>
</evidence>
<protein>
    <submittedName>
        <fullName evidence="10">Acyltransferase</fullName>
    </submittedName>
</protein>
<dbReference type="EMBL" id="JAAXCY010000005">
    <property type="protein sequence ID" value="MBC2407373.1"/>
    <property type="molecule type" value="Genomic_DNA"/>
</dbReference>
<reference evidence="11 12" key="1">
    <citation type="submission" date="2020-04" db="EMBL/GenBank/DDBJ databases">
        <title>Pseudomonas crami sp. nov., a novel proteolytic bacterial species isolated from cream.</title>
        <authorList>
            <person name="Hofmann K."/>
            <person name="Woller A."/>
            <person name="Huptas C."/>
            <person name="Wenning M."/>
            <person name="Scherer S."/>
            <person name="Doll E.V."/>
        </authorList>
    </citation>
    <scope>NUCLEOTIDE SEQUENCE [LARGE SCALE GENOMIC DNA]</scope>
    <source>
        <strain evidence="9 12">WS 5096</strain>
        <strain evidence="10 11">WS 5106</strain>
    </source>
</reference>
<dbReference type="InterPro" id="IPR051159">
    <property type="entry name" value="Hexapeptide_acetyltransf"/>
</dbReference>
<keyword evidence="4 10" id="KW-0808">Transferase</keyword>
<sequence length="223" mass="24625">MCWWPPRWCCFALPNAAFIAWTGGWPVLINYLFRHRLRLDLLKVDGLKYLAKRFLLLGRLLKTHRRLRKLRRRGATISPLVVIADVEFEGAVSRFSIGHGSFIGKRTSIQLHAHVSVGAHVAINEGVRILTGSHGVDDPAWRLKVAPVSIGDYAWIATDSIILPGVTIGEGAVVGAGSVVTRDVERFTVVAGNPAVVIRRRNAAQFTYSPVRLSAVVEAWMGK</sequence>
<dbReference type="GO" id="GO:0009245">
    <property type="term" value="P:lipid A biosynthetic process"/>
    <property type="evidence" value="ECO:0007669"/>
    <property type="project" value="UniProtKB-KW"/>
</dbReference>
<dbReference type="EMBL" id="JAAXCZ010000004">
    <property type="protein sequence ID" value="MBC2381384.1"/>
    <property type="molecule type" value="Genomic_DNA"/>
</dbReference>
<dbReference type="Proteomes" id="UP000534677">
    <property type="component" value="Unassembled WGS sequence"/>
</dbReference>
<feature type="transmembrane region" description="Helical" evidence="8">
    <location>
        <begin position="12"/>
        <end position="33"/>
    </location>
</feature>
<dbReference type="Pfam" id="PF00132">
    <property type="entry name" value="Hexapep"/>
    <property type="match status" value="1"/>
</dbReference>
<comment type="similarity">
    <text evidence="1">Belongs to the transferase hexapeptide repeat family.</text>
</comment>
<dbReference type="InterPro" id="IPR011004">
    <property type="entry name" value="Trimer_LpxA-like_sf"/>
</dbReference>
<dbReference type="GO" id="GO:0016020">
    <property type="term" value="C:membrane"/>
    <property type="evidence" value="ECO:0007669"/>
    <property type="project" value="GOC"/>
</dbReference>
<dbReference type="SUPFAM" id="SSF51161">
    <property type="entry name" value="Trimeric LpxA-like enzymes"/>
    <property type="match status" value="1"/>
</dbReference>
<dbReference type="PANTHER" id="PTHR23416">
    <property type="entry name" value="SIALIC ACID SYNTHASE-RELATED"/>
    <property type="match status" value="1"/>
</dbReference>
<accession>A0A7X1APV8</accession>
<dbReference type="GO" id="GO:0008374">
    <property type="term" value="F:O-acyltransferase activity"/>
    <property type="evidence" value="ECO:0007669"/>
    <property type="project" value="TreeGrafter"/>
</dbReference>
<dbReference type="PROSITE" id="PS00101">
    <property type="entry name" value="HEXAPEP_TRANSFERASES"/>
    <property type="match status" value="1"/>
</dbReference>
<evidence type="ECO:0000256" key="8">
    <source>
        <dbReference type="SAM" id="Phobius"/>
    </source>
</evidence>
<evidence type="ECO:0000256" key="2">
    <source>
        <dbReference type="ARBA" id="ARBA00022516"/>
    </source>
</evidence>
<keyword evidence="6" id="KW-0443">Lipid metabolism</keyword>
<evidence type="ECO:0000256" key="4">
    <source>
        <dbReference type="ARBA" id="ARBA00022679"/>
    </source>
</evidence>
<dbReference type="Proteomes" id="UP000520513">
    <property type="component" value="Unassembled WGS sequence"/>
</dbReference>
<keyword evidence="5" id="KW-0677">Repeat</keyword>
<evidence type="ECO:0000256" key="5">
    <source>
        <dbReference type="ARBA" id="ARBA00022737"/>
    </source>
</evidence>
<organism evidence="10 11">
    <name type="scientific">Pseudomonas cremoris</name>
    <dbReference type="NCBI Taxonomy" id="2724178"/>
    <lineage>
        <taxon>Bacteria</taxon>
        <taxon>Pseudomonadati</taxon>
        <taxon>Pseudomonadota</taxon>
        <taxon>Gammaproteobacteria</taxon>
        <taxon>Pseudomonadales</taxon>
        <taxon>Pseudomonadaceae</taxon>
        <taxon>Pseudomonas</taxon>
    </lineage>
</organism>
<dbReference type="Gene3D" id="2.160.10.10">
    <property type="entry name" value="Hexapeptide repeat proteins"/>
    <property type="match status" value="1"/>
</dbReference>
<gene>
    <name evidence="9" type="ORF">HF209_10565</name>
    <name evidence="10" type="ORF">HF257_15305</name>
</gene>
<keyword evidence="8" id="KW-1133">Transmembrane helix</keyword>
<evidence type="ECO:0000256" key="6">
    <source>
        <dbReference type="ARBA" id="ARBA00023098"/>
    </source>
</evidence>
<keyword evidence="8" id="KW-0812">Transmembrane</keyword>
<evidence type="ECO:0000313" key="9">
    <source>
        <dbReference type="EMBL" id="MBC2381384.1"/>
    </source>
</evidence>
<keyword evidence="8" id="KW-0472">Membrane</keyword>
<evidence type="ECO:0000256" key="1">
    <source>
        <dbReference type="ARBA" id="ARBA00007274"/>
    </source>
</evidence>
<dbReference type="GO" id="GO:0005829">
    <property type="term" value="C:cytosol"/>
    <property type="evidence" value="ECO:0007669"/>
    <property type="project" value="TreeGrafter"/>
</dbReference>
<keyword evidence="7 10" id="KW-0012">Acyltransferase</keyword>
<dbReference type="InterPro" id="IPR018357">
    <property type="entry name" value="Hexapep_transf_CS"/>
</dbReference>
<evidence type="ECO:0000313" key="11">
    <source>
        <dbReference type="Proteomes" id="UP000520513"/>
    </source>
</evidence>
<proteinExistence type="inferred from homology"/>
<name>A0A7X1APV8_9PSED</name>
<evidence type="ECO:0000256" key="7">
    <source>
        <dbReference type="ARBA" id="ARBA00023315"/>
    </source>
</evidence>